<dbReference type="Proteomes" id="UP001221189">
    <property type="component" value="Unassembled WGS sequence"/>
</dbReference>
<evidence type="ECO:0000256" key="1">
    <source>
        <dbReference type="ARBA" id="ARBA00004442"/>
    </source>
</evidence>
<gene>
    <name evidence="3" type="ORF">PRZ03_11195</name>
</gene>
<keyword evidence="2" id="KW-0732">Signal</keyword>
<dbReference type="Pfam" id="PF03922">
    <property type="entry name" value="OmpW"/>
    <property type="match status" value="1"/>
</dbReference>
<dbReference type="EMBL" id="JAQQXT010000006">
    <property type="protein sequence ID" value="MDC8772136.1"/>
    <property type="molecule type" value="Genomic_DNA"/>
</dbReference>
<evidence type="ECO:0000256" key="2">
    <source>
        <dbReference type="SAM" id="SignalP"/>
    </source>
</evidence>
<feature type="signal peptide" evidence="2">
    <location>
        <begin position="1"/>
        <end position="21"/>
    </location>
</feature>
<organism evidence="3 4">
    <name type="scientific">Roseateles albus</name>
    <dbReference type="NCBI Taxonomy" id="2987525"/>
    <lineage>
        <taxon>Bacteria</taxon>
        <taxon>Pseudomonadati</taxon>
        <taxon>Pseudomonadota</taxon>
        <taxon>Betaproteobacteria</taxon>
        <taxon>Burkholderiales</taxon>
        <taxon>Sphaerotilaceae</taxon>
        <taxon>Roseateles</taxon>
    </lineage>
</organism>
<sequence>MKKYLFSLSAIAVFAAGAAQAQTVGSFTVRLGATTIRPAVSSGDLSAPSPAGTKVDINNSSQVTGGIFYMLTENIAIDVPVGIPFKHEVLGAGAIDGTGKLSDVKALPITVTAQYRFGAPTSMFRPFVGAGVTYAVFSDTKATSVLSGITGGLPSNPTTMSMKNSFGPTVQLGLDMKLFDRWSLNVSATKVMLKTTGSLSTGQTIEVELNPMAYSFGVGYTF</sequence>
<keyword evidence="4" id="KW-1185">Reference proteome</keyword>
<dbReference type="InterPro" id="IPR005618">
    <property type="entry name" value="OMPW"/>
</dbReference>
<evidence type="ECO:0000313" key="3">
    <source>
        <dbReference type="EMBL" id="MDC8772136.1"/>
    </source>
</evidence>
<dbReference type="PANTHER" id="PTHR36920">
    <property type="match status" value="1"/>
</dbReference>
<name>A0ABT5KDX9_9BURK</name>
<dbReference type="InterPro" id="IPR011250">
    <property type="entry name" value="OMP/PagP_B-barrel"/>
</dbReference>
<feature type="chain" id="PRO_5045250918" evidence="2">
    <location>
        <begin position="22"/>
        <end position="222"/>
    </location>
</feature>
<evidence type="ECO:0000313" key="4">
    <source>
        <dbReference type="Proteomes" id="UP001221189"/>
    </source>
</evidence>
<comment type="caution">
    <text evidence="3">The sequence shown here is derived from an EMBL/GenBank/DDBJ whole genome shotgun (WGS) entry which is preliminary data.</text>
</comment>
<protein>
    <submittedName>
        <fullName evidence="3">Outer membrane beta-barrel protein</fullName>
    </submittedName>
</protein>
<comment type="subcellular location">
    <subcellularLocation>
        <location evidence="1">Cell outer membrane</location>
    </subcellularLocation>
</comment>
<reference evidence="3 4" key="1">
    <citation type="submission" date="2022-10" db="EMBL/GenBank/DDBJ databases">
        <title>Paucibacter sp. hw1 Genome sequencing.</title>
        <authorList>
            <person name="Park S."/>
        </authorList>
    </citation>
    <scope>NUCLEOTIDE SEQUENCE [LARGE SCALE GENOMIC DNA]</scope>
    <source>
        <strain evidence="4">hw1</strain>
    </source>
</reference>
<dbReference type="RefSeq" id="WP_263532770.1">
    <property type="nucleotide sequence ID" value="NZ_JAQQXT010000006.1"/>
</dbReference>
<dbReference type="Gene3D" id="2.40.160.20">
    <property type="match status" value="1"/>
</dbReference>
<accession>A0ABT5KDX9</accession>
<dbReference type="PANTHER" id="PTHR36920:SF1">
    <property type="entry name" value="OUTER MEMBRANE PROTEIN W"/>
    <property type="match status" value="1"/>
</dbReference>
<dbReference type="SUPFAM" id="SSF56925">
    <property type="entry name" value="OMPA-like"/>
    <property type="match status" value="1"/>
</dbReference>
<proteinExistence type="predicted"/>